<dbReference type="Gene3D" id="2.40.40.10">
    <property type="entry name" value="RlpA-like domain"/>
    <property type="match status" value="1"/>
</dbReference>
<evidence type="ECO:0000256" key="1">
    <source>
        <dbReference type="ARBA" id="ARBA00022729"/>
    </source>
</evidence>
<dbReference type="EMBL" id="LN679110">
    <property type="protein sequence ID" value="CEL52886.1"/>
    <property type="molecule type" value="Genomic_DNA"/>
</dbReference>
<evidence type="ECO:0000259" key="3">
    <source>
        <dbReference type="PROSITE" id="PS50842"/>
    </source>
</evidence>
<reference evidence="4 5" key="1">
    <citation type="submission" date="2014-11" db="EMBL/GenBank/DDBJ databases">
        <authorList>
            <person name="Wibberg Daniel"/>
        </authorList>
    </citation>
    <scope>NUCLEOTIDE SEQUENCE [LARGE SCALE GENOMIC DNA]</scope>
    <source>
        <strain evidence="4">Rhizoctonia solani AG1-IB 7/3/14</strain>
    </source>
</reference>
<evidence type="ECO:0000313" key="5">
    <source>
        <dbReference type="Proteomes" id="UP000059188"/>
    </source>
</evidence>
<proteinExistence type="predicted"/>
<dbReference type="AlphaFoldDB" id="A0A0B7F491"/>
<dbReference type="CDD" id="cd22271">
    <property type="entry name" value="DPBB_EXP_N-like"/>
    <property type="match status" value="1"/>
</dbReference>
<dbReference type="PANTHER" id="PTHR31836">
    <property type="match status" value="1"/>
</dbReference>
<dbReference type="Gene3D" id="2.60.40.760">
    <property type="entry name" value="Expansin, cellulose-binding-like domain"/>
    <property type="match status" value="1"/>
</dbReference>
<keyword evidence="5" id="KW-1185">Reference proteome</keyword>
<dbReference type="PROSITE" id="PS50842">
    <property type="entry name" value="EXPANSIN_EG45"/>
    <property type="match status" value="1"/>
</dbReference>
<dbReference type="Proteomes" id="UP000059188">
    <property type="component" value="Unassembled WGS sequence"/>
</dbReference>
<keyword evidence="2" id="KW-0812">Transmembrane</keyword>
<dbReference type="PANTHER" id="PTHR31836:SF21">
    <property type="entry name" value="EXPANSIN-LIKE PROTEIN 7"/>
    <property type="match status" value="1"/>
</dbReference>
<dbReference type="InterPro" id="IPR049818">
    <property type="entry name" value="Expansin_EXLX1-like"/>
</dbReference>
<dbReference type="NCBIfam" id="NF041144">
    <property type="entry name" value="expansin_EXLX1"/>
    <property type="match status" value="1"/>
</dbReference>
<keyword evidence="1" id="KW-0732">Signal</keyword>
<evidence type="ECO:0000256" key="2">
    <source>
        <dbReference type="SAM" id="Phobius"/>
    </source>
</evidence>
<gene>
    <name evidence="4" type="ORF">RSOLAG1IB_05954</name>
</gene>
<dbReference type="InterPro" id="IPR007112">
    <property type="entry name" value="Expansin/allergen_DPBB_dom"/>
</dbReference>
<keyword evidence="2" id="KW-0472">Membrane</keyword>
<protein>
    <submittedName>
        <fullName evidence="4">Expansin-YoaJ</fullName>
    </submittedName>
</protein>
<feature type="transmembrane region" description="Helical" evidence="2">
    <location>
        <begin position="505"/>
        <end position="526"/>
    </location>
</feature>
<dbReference type="OrthoDB" id="2564485at2759"/>
<keyword evidence="2" id="KW-1133">Transmembrane helix</keyword>
<dbReference type="InterPro" id="IPR051477">
    <property type="entry name" value="Expansin_CellWall"/>
</dbReference>
<accession>A0A0B7F491</accession>
<feature type="domain" description="Expansin-like EG45" evidence="3">
    <location>
        <begin position="549"/>
        <end position="641"/>
    </location>
</feature>
<evidence type="ECO:0000313" key="4">
    <source>
        <dbReference type="EMBL" id="CEL52886.1"/>
    </source>
</evidence>
<dbReference type="InterPro" id="IPR036908">
    <property type="entry name" value="RlpA-like_sf"/>
</dbReference>
<dbReference type="SUPFAM" id="SSF49590">
    <property type="entry name" value="PHL pollen allergen"/>
    <property type="match status" value="1"/>
</dbReference>
<dbReference type="InterPro" id="IPR036749">
    <property type="entry name" value="Expansin_CBD_sf"/>
</dbReference>
<dbReference type="STRING" id="1108050.A0A0B7F491"/>
<sequence>MKIPQLEYPIQKRYTIPYLPHYFYSISFVVISLLVLLNVALTGSDVVTTLVSNPNEIDRPWWMPSFWPGNLRPRDTNGCQPLSLIDAQSLHTNSSVSLFSYSFRRANVASSKDNEDPTKQMRPVPYMANTLDECSIQRILWTLELPTQRMQFKSNIFCKLGGHKQFTFKVPDNITLAMTHHRALNLDMGQDDMLDYISYNAFLEDRGLGVGVAGFSTVFDGLPANSSSANNVLAVLDGLQRDLYMVIRTELMLRQMNNVFFHSTYVVEWIAGSGTQCFDSQNWALNGSYYTAECGSLRDPGRVLRAYGTTNDRGAGYDLYPEFLAPFGVTSTNLLIALRDAIRIDLGDLDTTSNIFLNKTYFDEVMEVDPYPAAMAPLLINAEHPWRVSYDHFWMSCSAWSCVNGTWVEKLKNTPADVPYENIVLPYRPTSQTASVLNLSYLCPKLQRKPILSLLMSVFVATATMYNFLLAIFCFVMPKIENWYQRRPKRRNRKRLNVSKNDMKYLAAFSFWAVSLASGVIAYTPVSGIYPLNASKSAIATTYGGNWPGGMCSFSDYPHVGLNGVALGGEQWFGAAGCGACIKITGASGSVTAMVNDQCPECKNNHLDLDEAYAAKVDANFRTKGIFDIKWEFVPCPISGNLQFKNKEGTSQWYFAMQVRNSRLPIDTFEVSTNNGATWTKVNREPYNFFTYYSGFGTTVDVRITSTTGQQIIQKGIKVSSGSIVQGTQQFSA</sequence>
<organism evidence="4 5">
    <name type="scientific">Thanatephorus cucumeris (strain AG1-IB / isolate 7/3/14)</name>
    <name type="common">Lettuce bottom rot fungus</name>
    <name type="synonym">Rhizoctonia solani</name>
    <dbReference type="NCBI Taxonomy" id="1108050"/>
    <lineage>
        <taxon>Eukaryota</taxon>
        <taxon>Fungi</taxon>
        <taxon>Dikarya</taxon>
        <taxon>Basidiomycota</taxon>
        <taxon>Agaricomycotina</taxon>
        <taxon>Agaricomycetes</taxon>
        <taxon>Cantharellales</taxon>
        <taxon>Ceratobasidiaceae</taxon>
        <taxon>Rhizoctonia</taxon>
        <taxon>Rhizoctonia solani AG-1</taxon>
    </lineage>
</organism>
<feature type="transmembrane region" description="Helical" evidence="2">
    <location>
        <begin position="451"/>
        <end position="484"/>
    </location>
</feature>
<feature type="transmembrane region" description="Helical" evidence="2">
    <location>
        <begin position="21"/>
        <end position="41"/>
    </location>
</feature>
<dbReference type="SUPFAM" id="SSF50685">
    <property type="entry name" value="Barwin-like endoglucanases"/>
    <property type="match status" value="1"/>
</dbReference>
<name>A0A0B7F491_THACB</name>